<dbReference type="KEGG" id="dpx:DAPPUDRAFT_246636"/>
<sequence>MSVDTTFAAICSVDNKKLLPVKRVTPSWTSSIGENRQDMERMLYYMVKV</sequence>
<dbReference type="Proteomes" id="UP000000305">
    <property type="component" value="Unassembled WGS sequence"/>
</dbReference>
<organism evidence="1 2">
    <name type="scientific">Daphnia pulex</name>
    <name type="common">Water flea</name>
    <dbReference type="NCBI Taxonomy" id="6669"/>
    <lineage>
        <taxon>Eukaryota</taxon>
        <taxon>Metazoa</taxon>
        <taxon>Ecdysozoa</taxon>
        <taxon>Arthropoda</taxon>
        <taxon>Crustacea</taxon>
        <taxon>Branchiopoda</taxon>
        <taxon>Diplostraca</taxon>
        <taxon>Cladocera</taxon>
        <taxon>Anomopoda</taxon>
        <taxon>Daphniidae</taxon>
        <taxon>Daphnia</taxon>
    </lineage>
</organism>
<protein>
    <submittedName>
        <fullName evidence="1">Uncharacterized protein</fullName>
    </submittedName>
</protein>
<evidence type="ECO:0000313" key="2">
    <source>
        <dbReference type="Proteomes" id="UP000000305"/>
    </source>
</evidence>
<name>E9GQ54_DAPPU</name>
<reference evidence="1 2" key="1">
    <citation type="journal article" date="2011" name="Science">
        <title>The ecoresponsive genome of Daphnia pulex.</title>
        <authorList>
            <person name="Colbourne J.K."/>
            <person name="Pfrender M.E."/>
            <person name="Gilbert D."/>
            <person name="Thomas W.K."/>
            <person name="Tucker A."/>
            <person name="Oakley T.H."/>
            <person name="Tokishita S."/>
            <person name="Aerts A."/>
            <person name="Arnold G.J."/>
            <person name="Basu M.K."/>
            <person name="Bauer D.J."/>
            <person name="Caceres C.E."/>
            <person name="Carmel L."/>
            <person name="Casola C."/>
            <person name="Choi J.H."/>
            <person name="Detter J.C."/>
            <person name="Dong Q."/>
            <person name="Dusheyko S."/>
            <person name="Eads B.D."/>
            <person name="Frohlich T."/>
            <person name="Geiler-Samerotte K.A."/>
            <person name="Gerlach D."/>
            <person name="Hatcher P."/>
            <person name="Jogdeo S."/>
            <person name="Krijgsveld J."/>
            <person name="Kriventseva E.V."/>
            <person name="Kultz D."/>
            <person name="Laforsch C."/>
            <person name="Lindquist E."/>
            <person name="Lopez J."/>
            <person name="Manak J.R."/>
            <person name="Muller J."/>
            <person name="Pangilinan J."/>
            <person name="Patwardhan R.P."/>
            <person name="Pitluck S."/>
            <person name="Pritham E.J."/>
            <person name="Rechtsteiner A."/>
            <person name="Rho M."/>
            <person name="Rogozin I.B."/>
            <person name="Sakarya O."/>
            <person name="Salamov A."/>
            <person name="Schaack S."/>
            <person name="Shapiro H."/>
            <person name="Shiga Y."/>
            <person name="Skalitzky C."/>
            <person name="Smith Z."/>
            <person name="Souvorov A."/>
            <person name="Sung W."/>
            <person name="Tang Z."/>
            <person name="Tsuchiya D."/>
            <person name="Tu H."/>
            <person name="Vos H."/>
            <person name="Wang M."/>
            <person name="Wolf Y.I."/>
            <person name="Yamagata H."/>
            <person name="Yamada T."/>
            <person name="Ye Y."/>
            <person name="Shaw J.R."/>
            <person name="Andrews J."/>
            <person name="Crease T.J."/>
            <person name="Tang H."/>
            <person name="Lucas S.M."/>
            <person name="Robertson H.M."/>
            <person name="Bork P."/>
            <person name="Koonin E.V."/>
            <person name="Zdobnov E.M."/>
            <person name="Grigoriev I.V."/>
            <person name="Lynch M."/>
            <person name="Boore J.L."/>
        </authorList>
    </citation>
    <scope>NUCLEOTIDE SEQUENCE [LARGE SCALE GENOMIC DNA]</scope>
</reference>
<dbReference type="InParanoid" id="E9GQ54"/>
<accession>E9GQ54</accession>
<dbReference type="HOGENOM" id="CLU_3144339_0_0_1"/>
<gene>
    <name evidence="1" type="ORF">DAPPUDRAFT_246636</name>
</gene>
<proteinExistence type="predicted"/>
<evidence type="ECO:0000313" key="1">
    <source>
        <dbReference type="EMBL" id="EFX78227.1"/>
    </source>
</evidence>
<dbReference type="EMBL" id="GL732558">
    <property type="protein sequence ID" value="EFX78227.1"/>
    <property type="molecule type" value="Genomic_DNA"/>
</dbReference>
<keyword evidence="2" id="KW-1185">Reference proteome</keyword>
<dbReference type="AlphaFoldDB" id="E9GQ54"/>